<feature type="compositionally biased region" description="Gly residues" evidence="1">
    <location>
        <begin position="536"/>
        <end position="560"/>
    </location>
</feature>
<sequence>MDCRSETTSWQVETPKAYAVRLNPNGQMTRNAKKYLHPVMCHPEQFRPRQAHTLTGQKCLSMDPATVFDDPWSKKPIPLGDAATQHLELIVILQKVITHLADDNGYISDETLAYSEWRYIVYVQMIDLRGYSPSDIPPPWDVALIMYLHMLSPSRFHHYIYDNRTTVLDGIFGLRHRHFPMTKLLSGEWYPRESRKHWSETNTPDRATCPGPNLPYQLWSSPPWEPKRASKVVSSVLGKDPSQSPSSKSRWTTQTDTKNPDKSKNRKSRVVIMHDWLRCRTAVPGQGFKVWGIEAYTAIRTQRVEERCRNQSQHEQFNATCGLRPWPVLQDLRAELEQQISFWKVMVHAKNTLPAFVDTLNEHMKDYKNYMGLVGHVLWRKGKCGRYESKLDPNNQPVSKSDCQSTTKRVGPRFTKLLPPTLQIDFLWHTHRLYPAHYWAFCCEQANWVVEPDATPGSGAGDVLLKYTKEEWKDRYLEGTERGTSVGQWFTEYVPCAAKLAPPDIGRTNLSSIVNGVNAVRQRRVIRRTGRNDDISGGGGAGFSGGDGGCGGDGGGGGGE</sequence>
<proteinExistence type="predicted"/>
<feature type="compositionally biased region" description="Polar residues" evidence="1">
    <location>
        <begin position="241"/>
        <end position="257"/>
    </location>
</feature>
<feature type="region of interest" description="Disordered" evidence="1">
    <location>
        <begin position="230"/>
        <end position="267"/>
    </location>
</feature>
<evidence type="ECO:0000313" key="2">
    <source>
        <dbReference type="EMBL" id="CAG2009564.1"/>
    </source>
</evidence>
<dbReference type="PANTHER" id="PTHR34365:SF7">
    <property type="entry name" value="GLYCINE-RICH DOMAIN-CONTAINING PROTEIN 1"/>
    <property type="match status" value="1"/>
</dbReference>
<gene>
    <name evidence="3" type="ORF">FUG_LOCUS230148</name>
    <name evidence="2" type="ORF">MDCFG202_LOCUS587528</name>
</gene>
<dbReference type="EMBL" id="CAJPIJ010000192">
    <property type="protein sequence ID" value="CAG2009564.1"/>
    <property type="molecule type" value="Genomic_DNA"/>
</dbReference>
<dbReference type="Proteomes" id="UP000746612">
    <property type="component" value="Unassembled WGS sequence"/>
</dbReference>
<dbReference type="AlphaFoldDB" id="A0A4E9DB30"/>
<accession>A0A4E9DB30</accession>
<protein>
    <submittedName>
        <fullName evidence="3">Uncharacterized protein</fullName>
    </submittedName>
</protein>
<reference evidence="2" key="2">
    <citation type="submission" date="2021-03" db="EMBL/GenBank/DDBJ databases">
        <authorList>
            <person name="Alouane T."/>
            <person name="Langin T."/>
            <person name="Bonhomme L."/>
        </authorList>
    </citation>
    <scope>NUCLEOTIDE SEQUENCE</scope>
    <source>
        <strain evidence="2">MDC_Fg202</strain>
    </source>
</reference>
<evidence type="ECO:0000313" key="3">
    <source>
        <dbReference type="EMBL" id="VIO56772.1"/>
    </source>
</evidence>
<dbReference type="InterPro" id="IPR009836">
    <property type="entry name" value="GRDP-like"/>
</dbReference>
<evidence type="ECO:0000256" key="1">
    <source>
        <dbReference type="SAM" id="MobiDB-lite"/>
    </source>
</evidence>
<dbReference type="PANTHER" id="PTHR34365">
    <property type="entry name" value="ENOLASE (DUF1399)"/>
    <property type="match status" value="1"/>
</dbReference>
<name>A0A4E9DB30_GIBZA</name>
<dbReference type="EMBL" id="CAAKMV010000126">
    <property type="protein sequence ID" value="VIO56772.1"/>
    <property type="molecule type" value="Genomic_DNA"/>
</dbReference>
<reference evidence="3" key="1">
    <citation type="submission" date="2019-04" db="EMBL/GenBank/DDBJ databases">
        <authorList>
            <person name="Melise S."/>
            <person name="Noan J."/>
            <person name="Okalmin O."/>
        </authorList>
    </citation>
    <scope>NUCLEOTIDE SEQUENCE</scope>
    <source>
        <strain evidence="3">FN9</strain>
    </source>
</reference>
<feature type="region of interest" description="Disordered" evidence="1">
    <location>
        <begin position="528"/>
        <end position="560"/>
    </location>
</feature>
<organism evidence="3">
    <name type="scientific">Gibberella zeae</name>
    <name type="common">Wheat head blight fungus</name>
    <name type="synonym">Fusarium graminearum</name>
    <dbReference type="NCBI Taxonomy" id="5518"/>
    <lineage>
        <taxon>Eukaryota</taxon>
        <taxon>Fungi</taxon>
        <taxon>Dikarya</taxon>
        <taxon>Ascomycota</taxon>
        <taxon>Pezizomycotina</taxon>
        <taxon>Sordariomycetes</taxon>
        <taxon>Hypocreomycetidae</taxon>
        <taxon>Hypocreales</taxon>
        <taxon>Nectriaceae</taxon>
        <taxon>Fusarium</taxon>
    </lineage>
</organism>